<dbReference type="GeneID" id="111088278"/>
<dbReference type="InterPro" id="IPR005225">
    <property type="entry name" value="Small_GTP-bd"/>
</dbReference>
<evidence type="ECO:0000256" key="2">
    <source>
        <dbReference type="ARBA" id="ARBA00022553"/>
    </source>
</evidence>
<dbReference type="PANTHER" id="PTHR45775">
    <property type="entry name" value="RAD, GEM/KIR FAMILY MEMBER 2, ISOFORM C"/>
    <property type="match status" value="1"/>
</dbReference>
<proteinExistence type="inferred from homology"/>
<keyword evidence="4" id="KW-1185">Reference proteome</keyword>
<evidence type="ECO:0000256" key="3">
    <source>
        <dbReference type="SAM" id="MobiDB-lite"/>
    </source>
</evidence>
<dbReference type="PROSITE" id="PS51419">
    <property type="entry name" value="RAB"/>
    <property type="match status" value="1"/>
</dbReference>
<reference evidence="5" key="1">
    <citation type="submission" date="2025-08" db="UniProtKB">
        <authorList>
            <consortium name="RefSeq"/>
        </authorList>
    </citation>
    <scope>IDENTIFICATION</scope>
    <source>
        <tissue evidence="5">Muscle</tissue>
    </source>
</reference>
<gene>
    <name evidence="5" type="primary">LOC111088278</name>
</gene>
<organism evidence="4 5">
    <name type="scientific">Limulus polyphemus</name>
    <name type="common">Atlantic horseshoe crab</name>
    <dbReference type="NCBI Taxonomy" id="6850"/>
    <lineage>
        <taxon>Eukaryota</taxon>
        <taxon>Metazoa</taxon>
        <taxon>Ecdysozoa</taxon>
        <taxon>Arthropoda</taxon>
        <taxon>Chelicerata</taxon>
        <taxon>Merostomata</taxon>
        <taxon>Xiphosura</taxon>
        <taxon>Limulidae</taxon>
        <taxon>Limulus</taxon>
    </lineage>
</organism>
<dbReference type="PROSITE" id="PS51421">
    <property type="entry name" value="RAS"/>
    <property type="match status" value="1"/>
</dbReference>
<dbReference type="InterPro" id="IPR027417">
    <property type="entry name" value="P-loop_NTPase"/>
</dbReference>
<sequence length="538" mass="60161">MSHETRNDDLHSQNDSSSSKSEDFLPLISSANDDETRSFVKNFQFSALLNNSESPVSVKTGKCPTSVKSIKTSVKHECPTFIKNSEIPIVVEKNNCLSSLTISDVSASVKSQKCSVSKAISEDSVSFTEHESPSSISIKTTGALSSINSNENTTLTRSSEVSQIKKGNTYLDASSCGVSEIRRYSAVCSHKGNFGYILKGSSQQRPLLWECPRPNATCRENRAKRKTSRSRSIEASCRLLHAESPHRLRQRFASIPNDFSMLHSNLQDERNFLRLRNFSVSSKGIFNHGDTFRSRVDRSLPCQLSKLAHSVTDSFENSGFPVAVVGTTEVGKSSLIYQFTTCENICEYENSEEERSKTVTVVLNQEESKLLFLEECLPEDKDPVNDMSIQTCDAHVVVYSVVSRFSFQKARMYLGSLTTLSETADKAVILVGNKTDLVRLRIVSTNEGRTVAKAYGCKFIETSAGINHNVDELLVGILSQIRLKRQYQEQLAKKRESVTFSKSLKQHRRSSVNPKKIIKRVFDRAIWRSKSCDNLHVL</sequence>
<dbReference type="InterPro" id="IPR051641">
    <property type="entry name" value="RGK_GTP-binding_reg"/>
</dbReference>
<dbReference type="Gene3D" id="3.40.50.300">
    <property type="entry name" value="P-loop containing nucleotide triphosphate hydrolases"/>
    <property type="match status" value="1"/>
</dbReference>
<dbReference type="PRINTS" id="PR00449">
    <property type="entry name" value="RASTRNSFRMNG"/>
</dbReference>
<feature type="compositionally biased region" description="Basic and acidic residues" evidence="3">
    <location>
        <begin position="1"/>
        <end position="12"/>
    </location>
</feature>
<dbReference type="Pfam" id="PF00071">
    <property type="entry name" value="Ras"/>
    <property type="match status" value="1"/>
</dbReference>
<dbReference type="PANTHER" id="PTHR45775:SF6">
    <property type="entry name" value="RAD, GEM_KIR FAMILY MEMBER 2, ISOFORM C"/>
    <property type="match status" value="1"/>
</dbReference>
<dbReference type="SMART" id="SM00175">
    <property type="entry name" value="RAB"/>
    <property type="match status" value="1"/>
</dbReference>
<keyword evidence="2" id="KW-0597">Phosphoprotein</keyword>
<dbReference type="SMART" id="SM00174">
    <property type="entry name" value="RHO"/>
    <property type="match status" value="1"/>
</dbReference>
<dbReference type="SUPFAM" id="SSF52540">
    <property type="entry name" value="P-loop containing nucleoside triphosphate hydrolases"/>
    <property type="match status" value="1"/>
</dbReference>
<dbReference type="SMART" id="SM00173">
    <property type="entry name" value="RAS"/>
    <property type="match status" value="1"/>
</dbReference>
<evidence type="ECO:0000256" key="1">
    <source>
        <dbReference type="ARBA" id="ARBA00008846"/>
    </source>
</evidence>
<name>A0ABM1TCN5_LIMPO</name>
<dbReference type="NCBIfam" id="TIGR00231">
    <property type="entry name" value="small_GTP"/>
    <property type="match status" value="1"/>
</dbReference>
<dbReference type="RefSeq" id="XP_022253641.1">
    <property type="nucleotide sequence ID" value="XM_022397933.1"/>
</dbReference>
<evidence type="ECO:0000313" key="5">
    <source>
        <dbReference type="RefSeq" id="XP_022253641.1"/>
    </source>
</evidence>
<dbReference type="Proteomes" id="UP000694941">
    <property type="component" value="Unplaced"/>
</dbReference>
<accession>A0ABM1TCN5</accession>
<feature type="region of interest" description="Disordered" evidence="3">
    <location>
        <begin position="1"/>
        <end position="24"/>
    </location>
</feature>
<comment type="similarity">
    <text evidence="1">Belongs to the small GTPase superfamily. RGK family.</text>
</comment>
<dbReference type="InterPro" id="IPR001806">
    <property type="entry name" value="Small_GTPase"/>
</dbReference>
<evidence type="ECO:0000313" key="4">
    <source>
        <dbReference type="Proteomes" id="UP000694941"/>
    </source>
</evidence>
<protein>
    <submittedName>
        <fullName evidence="5">Uncharacterized protein LOC111088278</fullName>
    </submittedName>
</protein>